<dbReference type="EMBL" id="FPHI01000015">
    <property type="protein sequence ID" value="SFV57881.1"/>
    <property type="molecule type" value="Genomic_DNA"/>
</dbReference>
<evidence type="ECO:0000313" key="1">
    <source>
        <dbReference type="EMBL" id="SFV57881.1"/>
    </source>
</evidence>
<gene>
    <name evidence="1" type="ORF">MNB_SV-3-1402</name>
</gene>
<protein>
    <submittedName>
        <fullName evidence="1">Uncharacterized protein</fullName>
    </submittedName>
</protein>
<name>A0A1W1BWQ0_9ZZZZ</name>
<organism evidence="1">
    <name type="scientific">hydrothermal vent metagenome</name>
    <dbReference type="NCBI Taxonomy" id="652676"/>
    <lineage>
        <taxon>unclassified sequences</taxon>
        <taxon>metagenomes</taxon>
        <taxon>ecological metagenomes</taxon>
    </lineage>
</organism>
<proteinExistence type="predicted"/>
<accession>A0A1W1BWQ0</accession>
<sequence length="162" mass="19003">MNQQQMHKLLDVPERTLRDWKTGNRDKLYKLLETLDYETAQHLLNMNNNSDLKKLLENEKYYRSLRAFEKDLYSVLVSGRDSKVWLELSRDTALPKEARARAAYLYSFLTNKMTQLSFKSKVNVGLYHGNHNDTGNGLARLYGLKNGLDMARFNQFKMTGRF</sequence>
<reference evidence="1" key="1">
    <citation type="submission" date="2016-10" db="EMBL/GenBank/DDBJ databases">
        <authorList>
            <person name="de Groot N.N."/>
        </authorList>
    </citation>
    <scope>NUCLEOTIDE SEQUENCE</scope>
</reference>
<dbReference type="AlphaFoldDB" id="A0A1W1BWQ0"/>